<accession>A0A075R791</accession>
<keyword evidence="2 7" id="KW-0028">Amino-acid biosynthesis</keyword>
<comment type="function">
    <text evidence="7">Catalyzes the NADPH-dependent reduction of L-glutamate 5-phosphate into L-glutamate 5-semialdehyde and phosphate. The product spontaneously undergoes cyclization to form 1-pyrroline-5-carboxylate.</text>
</comment>
<name>A0A075R791_BRELA</name>
<dbReference type="InterPro" id="IPR016162">
    <property type="entry name" value="Ald_DH_N"/>
</dbReference>
<dbReference type="GO" id="GO:0004350">
    <property type="term" value="F:glutamate-5-semialdehyde dehydrogenase activity"/>
    <property type="evidence" value="ECO:0007669"/>
    <property type="project" value="UniProtKB-UniRule"/>
</dbReference>
<gene>
    <name evidence="7" type="primary">proA</name>
    <name evidence="9" type="ORF">BRLA_c042070</name>
</gene>
<evidence type="ECO:0000313" key="10">
    <source>
        <dbReference type="Proteomes" id="UP000005850"/>
    </source>
</evidence>
<dbReference type="Gene3D" id="3.40.309.10">
    <property type="entry name" value="Aldehyde Dehydrogenase, Chain A, domain 2"/>
    <property type="match status" value="1"/>
</dbReference>
<dbReference type="HOGENOM" id="CLU_030231_0_0_9"/>
<keyword evidence="10" id="KW-1185">Reference proteome</keyword>
<dbReference type="EMBL" id="CP007806">
    <property type="protein sequence ID" value="AIG28482.1"/>
    <property type="molecule type" value="Genomic_DNA"/>
</dbReference>
<dbReference type="InterPro" id="IPR016163">
    <property type="entry name" value="Ald_DH_C"/>
</dbReference>
<comment type="similarity">
    <text evidence="7">Belongs to the gamma-glutamyl phosphate reductase family.</text>
</comment>
<evidence type="ECO:0000256" key="7">
    <source>
        <dbReference type="HAMAP-Rule" id="MF_00412"/>
    </source>
</evidence>
<evidence type="ECO:0000256" key="2">
    <source>
        <dbReference type="ARBA" id="ARBA00022605"/>
    </source>
</evidence>
<dbReference type="FunFam" id="3.40.309.10:FF:000006">
    <property type="entry name" value="Gamma-glutamyl phosphate reductase"/>
    <property type="match status" value="1"/>
</dbReference>
<dbReference type="Pfam" id="PF00171">
    <property type="entry name" value="Aldedh"/>
    <property type="match status" value="1"/>
</dbReference>
<dbReference type="UniPathway" id="UPA00098">
    <property type="reaction ID" value="UER00360"/>
</dbReference>
<dbReference type="InterPro" id="IPR015590">
    <property type="entry name" value="Aldehyde_DH_dom"/>
</dbReference>
<dbReference type="STRING" id="1042163.BRLA_c042070"/>
<dbReference type="PANTHER" id="PTHR11063">
    <property type="entry name" value="GLUTAMATE SEMIALDEHYDE DEHYDROGENASE"/>
    <property type="match status" value="1"/>
</dbReference>
<dbReference type="Gene3D" id="3.40.605.10">
    <property type="entry name" value="Aldehyde Dehydrogenase, Chain A, domain 1"/>
    <property type="match status" value="1"/>
</dbReference>
<reference evidence="9 10" key="1">
    <citation type="journal article" date="2011" name="J. Bacteriol.">
        <title>Genome sequence of Brevibacillus laterosporus LMG 15441, a pathogen of invertebrates.</title>
        <authorList>
            <person name="Djukic M."/>
            <person name="Poehlein A."/>
            <person name="Thurmer A."/>
            <person name="Daniel R."/>
        </authorList>
    </citation>
    <scope>NUCLEOTIDE SEQUENCE [LARGE SCALE GENOMIC DNA]</scope>
    <source>
        <strain evidence="9 10">LMG 15441</strain>
    </source>
</reference>
<evidence type="ECO:0000256" key="5">
    <source>
        <dbReference type="ARBA" id="ARBA00023002"/>
    </source>
</evidence>
<comment type="subcellular location">
    <subcellularLocation>
        <location evidence="7">Cytoplasm</location>
    </subcellularLocation>
</comment>
<dbReference type="InterPro" id="IPR016161">
    <property type="entry name" value="Ald_DH/histidinol_DH"/>
</dbReference>
<keyword evidence="3 7" id="KW-0641">Proline biosynthesis</keyword>
<dbReference type="CDD" id="cd07079">
    <property type="entry name" value="ALDH_F18-19_ProA-GPR"/>
    <property type="match status" value="1"/>
</dbReference>
<dbReference type="NCBIfam" id="NF001221">
    <property type="entry name" value="PRK00197.1"/>
    <property type="match status" value="1"/>
</dbReference>
<dbReference type="GO" id="GO:0055129">
    <property type="term" value="P:L-proline biosynthetic process"/>
    <property type="evidence" value="ECO:0007669"/>
    <property type="project" value="UniProtKB-UniRule"/>
</dbReference>
<keyword evidence="5 7" id="KW-0560">Oxidoreductase</keyword>
<dbReference type="AlphaFoldDB" id="A0A075R791"/>
<protein>
    <recommendedName>
        <fullName evidence="7">Gamma-glutamyl phosphate reductase</fullName>
        <shortName evidence="7">GPR</shortName>
        <ecNumber evidence="7">1.2.1.41</ecNumber>
    </recommendedName>
    <alternativeName>
        <fullName evidence="7">Glutamate-5-semialdehyde dehydrogenase</fullName>
    </alternativeName>
    <alternativeName>
        <fullName evidence="7">Glutamyl-gamma-semialdehyde dehydrogenase</fullName>
        <shortName evidence="7">GSA dehydrogenase</shortName>
    </alternativeName>
</protein>
<dbReference type="eggNOG" id="COG0014">
    <property type="taxonomic scope" value="Bacteria"/>
</dbReference>
<dbReference type="InterPro" id="IPR000965">
    <property type="entry name" value="GPR_dom"/>
</dbReference>
<dbReference type="RefSeq" id="WP_003334506.1">
    <property type="nucleotide sequence ID" value="NZ_CP007806.1"/>
</dbReference>
<dbReference type="PIRSF" id="PIRSF000151">
    <property type="entry name" value="GPR"/>
    <property type="match status" value="1"/>
</dbReference>
<comment type="catalytic activity">
    <reaction evidence="6 7">
        <text>L-glutamate 5-semialdehyde + phosphate + NADP(+) = L-glutamyl 5-phosphate + NADPH + H(+)</text>
        <dbReference type="Rhea" id="RHEA:19541"/>
        <dbReference type="ChEBI" id="CHEBI:15378"/>
        <dbReference type="ChEBI" id="CHEBI:43474"/>
        <dbReference type="ChEBI" id="CHEBI:57783"/>
        <dbReference type="ChEBI" id="CHEBI:58066"/>
        <dbReference type="ChEBI" id="CHEBI:58274"/>
        <dbReference type="ChEBI" id="CHEBI:58349"/>
        <dbReference type="EC" id="1.2.1.41"/>
    </reaction>
</comment>
<sequence>MREGNHQTNVASKQVIDQVTKQAKLAQVASRKLALLTSEQKNAALRAIKEQLLADQAYILTENKQDVDKAIESGQLTSLIDRLSLTPERITALPDSLEDLAALADPIGETTAEWVQKDGLAIRSVRVPLGVVGMIYEARPNVTVDAAAISLKTGNAVVLRGSASTTRSNLALVKSIQTALQNLGLPHEAVQYLATTDRAAVDVMCSLHGIIDVIIPRGGASLINRVVKNSIVPVIETGVGNCHIFIDQSADSAMAKAIVQNAKLSRPAVCNALESLLIHQDFGHDQSAALLTSLLDAGVELRVCEGTMASHPELRDRFVLATEPDWHAEFLDTILAVKTVTNIDEALEHIATYGTKHSESILTEDQTQAERFLQAVDAAVVYHNASTRFTDGGEFGFGAEIGISTQKLHARGPMGLTTLTSIKYRVLGNGQTR</sequence>
<evidence type="ECO:0000256" key="6">
    <source>
        <dbReference type="ARBA" id="ARBA00049024"/>
    </source>
</evidence>
<feature type="domain" description="Aldehyde dehydrogenase" evidence="8">
    <location>
        <begin position="17"/>
        <end position="285"/>
    </location>
</feature>
<evidence type="ECO:0000256" key="4">
    <source>
        <dbReference type="ARBA" id="ARBA00022857"/>
    </source>
</evidence>
<proteinExistence type="inferred from homology"/>
<dbReference type="PANTHER" id="PTHR11063:SF8">
    <property type="entry name" value="DELTA-1-PYRROLINE-5-CARBOXYLATE SYNTHASE"/>
    <property type="match status" value="1"/>
</dbReference>
<evidence type="ECO:0000256" key="3">
    <source>
        <dbReference type="ARBA" id="ARBA00022650"/>
    </source>
</evidence>
<dbReference type="Proteomes" id="UP000005850">
    <property type="component" value="Chromosome"/>
</dbReference>
<dbReference type="SUPFAM" id="SSF53720">
    <property type="entry name" value="ALDH-like"/>
    <property type="match status" value="1"/>
</dbReference>
<comment type="pathway">
    <text evidence="1 7">Amino-acid biosynthesis; L-proline biosynthesis; L-glutamate 5-semialdehyde from L-glutamate: step 2/2.</text>
</comment>
<dbReference type="KEGG" id="blr:BRLA_c042070"/>
<dbReference type="EC" id="1.2.1.41" evidence="7"/>
<dbReference type="InterPro" id="IPR020593">
    <property type="entry name" value="G-glutamylP_reductase_CS"/>
</dbReference>
<dbReference type="PROSITE" id="PS01223">
    <property type="entry name" value="PROA"/>
    <property type="match status" value="1"/>
</dbReference>
<evidence type="ECO:0000313" key="9">
    <source>
        <dbReference type="EMBL" id="AIG28482.1"/>
    </source>
</evidence>
<evidence type="ECO:0000259" key="8">
    <source>
        <dbReference type="Pfam" id="PF00171"/>
    </source>
</evidence>
<dbReference type="InterPro" id="IPR012134">
    <property type="entry name" value="Glu-5-SA_DH"/>
</dbReference>
<keyword evidence="7" id="KW-0963">Cytoplasm</keyword>
<dbReference type="HAMAP" id="MF_00412">
    <property type="entry name" value="ProA"/>
    <property type="match status" value="1"/>
</dbReference>
<organism evidence="9 10">
    <name type="scientific">Brevibacillus laterosporus LMG 15441</name>
    <dbReference type="NCBI Taxonomy" id="1042163"/>
    <lineage>
        <taxon>Bacteria</taxon>
        <taxon>Bacillati</taxon>
        <taxon>Bacillota</taxon>
        <taxon>Bacilli</taxon>
        <taxon>Bacillales</taxon>
        <taxon>Paenibacillaceae</taxon>
        <taxon>Brevibacillus</taxon>
    </lineage>
</organism>
<dbReference type="GO" id="GO:0050661">
    <property type="term" value="F:NADP binding"/>
    <property type="evidence" value="ECO:0007669"/>
    <property type="project" value="InterPro"/>
</dbReference>
<dbReference type="NCBIfam" id="TIGR00407">
    <property type="entry name" value="proA"/>
    <property type="match status" value="1"/>
</dbReference>
<keyword evidence="4 7" id="KW-0521">NADP</keyword>
<dbReference type="GO" id="GO:0005737">
    <property type="term" value="C:cytoplasm"/>
    <property type="evidence" value="ECO:0007669"/>
    <property type="project" value="UniProtKB-SubCell"/>
</dbReference>
<evidence type="ECO:0000256" key="1">
    <source>
        <dbReference type="ARBA" id="ARBA00004985"/>
    </source>
</evidence>